<organism evidence="4 5">
    <name type="scientific">Stachybotrys chartarum (strain CBS 109288 / IBT 7711)</name>
    <name type="common">Toxic black mold</name>
    <name type="synonym">Stilbospora chartarum</name>
    <dbReference type="NCBI Taxonomy" id="1280523"/>
    <lineage>
        <taxon>Eukaryota</taxon>
        <taxon>Fungi</taxon>
        <taxon>Dikarya</taxon>
        <taxon>Ascomycota</taxon>
        <taxon>Pezizomycotina</taxon>
        <taxon>Sordariomycetes</taxon>
        <taxon>Hypocreomycetidae</taxon>
        <taxon>Hypocreales</taxon>
        <taxon>Stachybotryaceae</taxon>
        <taxon>Stachybotrys</taxon>
    </lineage>
</organism>
<reference evidence="4 5" key="1">
    <citation type="journal article" date="2014" name="BMC Genomics">
        <title>Comparative genome sequencing reveals chemotype-specific gene clusters in the toxigenic black mold Stachybotrys.</title>
        <authorList>
            <person name="Semeiks J."/>
            <person name="Borek D."/>
            <person name="Otwinowski Z."/>
            <person name="Grishin N.V."/>
        </authorList>
    </citation>
    <scope>NUCLEOTIDE SEQUENCE [LARGE SCALE GENOMIC DNA]</scope>
    <source>
        <strain evidence="5">CBS 109288 / IBT 7711</strain>
    </source>
</reference>
<dbReference type="PROSITE" id="PS50088">
    <property type="entry name" value="ANK_REPEAT"/>
    <property type="match status" value="1"/>
</dbReference>
<dbReference type="SUPFAM" id="SSF48403">
    <property type="entry name" value="Ankyrin repeat"/>
    <property type="match status" value="1"/>
</dbReference>
<dbReference type="PANTHER" id="PTHR24201">
    <property type="entry name" value="ANK_REP_REGION DOMAIN-CONTAINING PROTEIN"/>
    <property type="match status" value="1"/>
</dbReference>
<protein>
    <submittedName>
        <fullName evidence="4">Uncharacterized protein</fullName>
    </submittedName>
</protein>
<sequence>MNHYLALIETSLQTKVKARPRPLLLENVFNQSTSSTLALFWHETTSPVTDNKGQLPLHIAVKYGLEKVCTQIVSAIQRGLLVVVESLLAANIDPNIYDSQGVTPILLASSQGKVKISEALLPAGANATVTDPRGWLPKDYAAYHDHLELAQKLPGRGSSVIHADLGKKTPARTILPVRPPGDSVIFVNIRTLDLRKGDVVGIDLPPYKSK</sequence>
<dbReference type="InterPro" id="IPR002110">
    <property type="entry name" value="Ankyrin_rpt"/>
</dbReference>
<evidence type="ECO:0000256" key="2">
    <source>
        <dbReference type="ARBA" id="ARBA00023043"/>
    </source>
</evidence>
<dbReference type="GO" id="GO:0005634">
    <property type="term" value="C:nucleus"/>
    <property type="evidence" value="ECO:0007669"/>
    <property type="project" value="TreeGrafter"/>
</dbReference>
<dbReference type="Gene3D" id="1.25.40.20">
    <property type="entry name" value="Ankyrin repeat-containing domain"/>
    <property type="match status" value="1"/>
</dbReference>
<evidence type="ECO:0000256" key="1">
    <source>
        <dbReference type="ARBA" id="ARBA00022737"/>
    </source>
</evidence>
<evidence type="ECO:0000313" key="5">
    <source>
        <dbReference type="Proteomes" id="UP000028045"/>
    </source>
</evidence>
<dbReference type="PROSITE" id="PS50297">
    <property type="entry name" value="ANK_REP_REGION"/>
    <property type="match status" value="1"/>
</dbReference>
<name>A0A084B7L1_STACB</name>
<dbReference type="AlphaFoldDB" id="A0A084B7L1"/>
<accession>A0A084B7L1</accession>
<evidence type="ECO:0000256" key="3">
    <source>
        <dbReference type="PROSITE-ProRule" id="PRU00023"/>
    </source>
</evidence>
<keyword evidence="2 3" id="KW-0040">ANK repeat</keyword>
<keyword evidence="5" id="KW-1185">Reference proteome</keyword>
<dbReference type="InterPro" id="IPR036770">
    <property type="entry name" value="Ankyrin_rpt-contain_sf"/>
</dbReference>
<gene>
    <name evidence="4" type="ORF">S7711_10751</name>
</gene>
<keyword evidence="1" id="KW-0677">Repeat</keyword>
<dbReference type="HOGENOM" id="CLU_1310816_0_0_1"/>
<dbReference type="InterPro" id="IPR050776">
    <property type="entry name" value="Ank_Repeat/CDKN_Inhibitor"/>
</dbReference>
<dbReference type="EMBL" id="KL647833">
    <property type="protein sequence ID" value="KEY73540.1"/>
    <property type="molecule type" value="Genomic_DNA"/>
</dbReference>
<dbReference type="Pfam" id="PF12796">
    <property type="entry name" value="Ank_2"/>
    <property type="match status" value="1"/>
</dbReference>
<dbReference type="PANTHER" id="PTHR24201:SF2">
    <property type="entry name" value="ANKYRIN REPEAT DOMAIN-CONTAINING PROTEIN 42"/>
    <property type="match status" value="1"/>
</dbReference>
<feature type="repeat" description="ANK" evidence="3">
    <location>
        <begin position="100"/>
        <end position="132"/>
    </location>
</feature>
<evidence type="ECO:0000313" key="4">
    <source>
        <dbReference type="EMBL" id="KEY73540.1"/>
    </source>
</evidence>
<dbReference type="SMART" id="SM00248">
    <property type="entry name" value="ANK"/>
    <property type="match status" value="3"/>
</dbReference>
<dbReference type="Proteomes" id="UP000028045">
    <property type="component" value="Unassembled WGS sequence"/>
</dbReference>
<proteinExistence type="predicted"/>